<dbReference type="InterPro" id="IPR038430">
    <property type="entry name" value="NDAH_ubi_oxred_su3_sf"/>
</dbReference>
<comment type="similarity">
    <text evidence="2 9">Belongs to the complex I subunit 3 family.</text>
</comment>
<keyword evidence="9" id="KW-0830">Ubiquinone</keyword>
<keyword evidence="7 9" id="KW-0472">Membrane</keyword>
<feature type="transmembrane region" description="Helical" evidence="9">
    <location>
        <begin position="80"/>
        <end position="102"/>
    </location>
</feature>
<sequence length="105" mass="11989">MIMSLFLLSLSLILIFLMKLPEMNVDSSQFTLFECGFESKTKFGIYSLQFFSLALSFIAFDFEIFVILPYLGCCTNYHTALSGLVFIVCLLTLLLANEMMFLDVH</sequence>
<feature type="chain" id="PRO_5041655251" description="NADH-ubiquinone oxidoreductase chain 3" evidence="10">
    <location>
        <begin position="26"/>
        <end position="105"/>
    </location>
</feature>
<keyword evidence="9" id="KW-1278">Translocase</keyword>
<dbReference type="AlphaFoldDB" id="A0AA86J2P9"/>
<keyword evidence="10" id="KW-0732">Signal</keyword>
<dbReference type="EC" id="7.1.1.2" evidence="9"/>
<keyword evidence="9 11" id="KW-0496">Mitochondrion</keyword>
<evidence type="ECO:0000256" key="1">
    <source>
        <dbReference type="ARBA" id="ARBA00004370"/>
    </source>
</evidence>
<evidence type="ECO:0000256" key="8">
    <source>
        <dbReference type="ARBA" id="ARBA00049551"/>
    </source>
</evidence>
<evidence type="ECO:0000256" key="4">
    <source>
        <dbReference type="ARBA" id="ARBA00022448"/>
    </source>
</evidence>
<reference evidence="11" key="1">
    <citation type="submission" date="2020-10" db="EMBL/GenBank/DDBJ databases">
        <title>Nuclear ribosomal and mitochondrial DNA copy number and intra-individual variation in the tunicate zooplankton salps.</title>
        <authorList>
            <person name="Goodall-Copestake W.P."/>
        </authorList>
    </citation>
    <scope>NUCLEOTIDE SEQUENCE</scope>
    <source>
        <strain evidence="11">E57_Pc1</strain>
        <tissue evidence="11">Muscle</tissue>
    </source>
</reference>
<comment type="catalytic activity">
    <reaction evidence="8 9">
        <text>a ubiquinone + NADH + 5 H(+)(in) = a ubiquinol + NAD(+) + 4 H(+)(out)</text>
        <dbReference type="Rhea" id="RHEA:29091"/>
        <dbReference type="Rhea" id="RHEA-COMP:9565"/>
        <dbReference type="Rhea" id="RHEA-COMP:9566"/>
        <dbReference type="ChEBI" id="CHEBI:15378"/>
        <dbReference type="ChEBI" id="CHEBI:16389"/>
        <dbReference type="ChEBI" id="CHEBI:17976"/>
        <dbReference type="ChEBI" id="CHEBI:57540"/>
        <dbReference type="ChEBI" id="CHEBI:57945"/>
        <dbReference type="EC" id="7.1.1.2"/>
    </reaction>
</comment>
<organism evidence="11">
    <name type="scientific">Pegea confoederata</name>
    <dbReference type="NCBI Taxonomy" id="942563"/>
    <lineage>
        <taxon>Eukaryota</taxon>
        <taxon>Metazoa</taxon>
        <taxon>Chordata</taxon>
        <taxon>Tunicata</taxon>
        <taxon>Thaliacea</taxon>
        <taxon>Salpida</taxon>
        <taxon>Salpidae</taxon>
        <taxon>Pegea</taxon>
    </lineage>
</organism>
<feature type="transmembrane region" description="Helical" evidence="9">
    <location>
        <begin position="43"/>
        <end position="68"/>
    </location>
</feature>
<geneLocation type="mitochondrion" evidence="11"/>
<protein>
    <recommendedName>
        <fullName evidence="3 9">NADH-ubiquinone oxidoreductase chain 3</fullName>
        <ecNumber evidence="9">7.1.1.2</ecNumber>
    </recommendedName>
</protein>
<evidence type="ECO:0000256" key="10">
    <source>
        <dbReference type="SAM" id="SignalP"/>
    </source>
</evidence>
<dbReference type="EMBL" id="LC590032">
    <property type="protein sequence ID" value="BCM73306.1"/>
    <property type="molecule type" value="Genomic_DNA"/>
</dbReference>
<comment type="subcellular location">
    <subcellularLocation>
        <location evidence="1">Membrane</location>
    </subcellularLocation>
    <subcellularLocation>
        <location evidence="9">Mitochondrion membrane</location>
        <topology evidence="9">Multi-pass membrane protein</topology>
    </subcellularLocation>
</comment>
<accession>A0AA86J2P9</accession>
<keyword evidence="4 9" id="KW-0813">Transport</keyword>
<keyword evidence="9" id="KW-0249">Electron transport</keyword>
<keyword evidence="9" id="KW-0520">NAD</keyword>
<evidence type="ECO:0000256" key="6">
    <source>
        <dbReference type="ARBA" id="ARBA00022989"/>
    </source>
</evidence>
<gene>
    <name evidence="11" type="primary">nad3</name>
</gene>
<dbReference type="GO" id="GO:0008137">
    <property type="term" value="F:NADH dehydrogenase (ubiquinone) activity"/>
    <property type="evidence" value="ECO:0007669"/>
    <property type="project" value="UniProtKB-UniRule"/>
</dbReference>
<proteinExistence type="inferred from homology"/>
<dbReference type="GO" id="GO:0031966">
    <property type="term" value="C:mitochondrial membrane"/>
    <property type="evidence" value="ECO:0007669"/>
    <property type="project" value="UniProtKB-SubCell"/>
</dbReference>
<evidence type="ECO:0000256" key="7">
    <source>
        <dbReference type="ARBA" id="ARBA00023136"/>
    </source>
</evidence>
<comment type="function">
    <text evidence="9">Core subunit of the mitochondrial membrane respiratory chain NADH dehydrogenase (Complex I) which catalyzes electron transfer from NADH through the respiratory chain, using ubiquinone as an electron acceptor. Essential for the catalytic activity of complex I.</text>
</comment>
<keyword evidence="6 9" id="KW-1133">Transmembrane helix</keyword>
<evidence type="ECO:0000256" key="5">
    <source>
        <dbReference type="ARBA" id="ARBA00022692"/>
    </source>
</evidence>
<keyword evidence="9" id="KW-0679">Respiratory chain</keyword>
<dbReference type="Pfam" id="PF00507">
    <property type="entry name" value="Oxidored_q4"/>
    <property type="match status" value="1"/>
</dbReference>
<name>A0AA86J2P9_9UROC</name>
<evidence type="ECO:0000256" key="9">
    <source>
        <dbReference type="RuleBase" id="RU003640"/>
    </source>
</evidence>
<dbReference type="Gene3D" id="1.20.58.1610">
    <property type="entry name" value="NADH:ubiquinone/plastoquinone oxidoreductase, chain 3"/>
    <property type="match status" value="1"/>
</dbReference>
<evidence type="ECO:0000256" key="2">
    <source>
        <dbReference type="ARBA" id="ARBA00008472"/>
    </source>
</evidence>
<evidence type="ECO:0000313" key="11">
    <source>
        <dbReference type="EMBL" id="BCM73306.1"/>
    </source>
</evidence>
<feature type="signal peptide" evidence="10">
    <location>
        <begin position="1"/>
        <end position="25"/>
    </location>
</feature>
<keyword evidence="5 9" id="KW-0812">Transmembrane</keyword>
<dbReference type="InterPro" id="IPR000440">
    <property type="entry name" value="NADH_UbQ/plastoQ_OxRdtase_su3"/>
</dbReference>
<evidence type="ECO:0000256" key="3">
    <source>
        <dbReference type="ARBA" id="ARBA00021007"/>
    </source>
</evidence>